<organism evidence="1 2">
    <name type="scientific">Psychroflexus maritimus</name>
    <dbReference type="NCBI Taxonomy" id="2714865"/>
    <lineage>
        <taxon>Bacteria</taxon>
        <taxon>Pseudomonadati</taxon>
        <taxon>Bacteroidota</taxon>
        <taxon>Flavobacteriia</taxon>
        <taxon>Flavobacteriales</taxon>
        <taxon>Flavobacteriaceae</taxon>
        <taxon>Psychroflexus</taxon>
    </lineage>
</organism>
<accession>A0A967AFF4</accession>
<proteinExistence type="predicted"/>
<keyword evidence="2" id="KW-1185">Reference proteome</keyword>
<comment type="caution">
    <text evidence="1">The sequence shown here is derived from an EMBL/GenBank/DDBJ whole genome shotgun (WGS) entry which is preliminary data.</text>
</comment>
<sequence length="145" mass="16553">MKNVYLFTVLLGVLFFSCSNDDDNPSSINTCEALAEVIYEEDFNAISTANYEVTEIALNDECLEITIRSSGCEPESWEMNLYSVDAFYTVFPLQRVVKIELINEQLCQAVFQKTVSFNLTPFQVDGQNEIPLTIEGWDEQIIYAY</sequence>
<dbReference type="AlphaFoldDB" id="A0A967AFF4"/>
<dbReference type="EMBL" id="JAANAS010000061">
    <property type="protein sequence ID" value="NGZ90253.1"/>
    <property type="molecule type" value="Genomic_DNA"/>
</dbReference>
<dbReference type="RefSeq" id="WP_166400504.1">
    <property type="nucleotide sequence ID" value="NZ_JAANAS010000061.1"/>
</dbReference>
<dbReference type="Proteomes" id="UP000643701">
    <property type="component" value="Unassembled WGS sequence"/>
</dbReference>
<dbReference type="PROSITE" id="PS51257">
    <property type="entry name" value="PROKAR_LIPOPROTEIN"/>
    <property type="match status" value="1"/>
</dbReference>
<name>A0A967AFF4_9FLAO</name>
<evidence type="ECO:0000313" key="2">
    <source>
        <dbReference type="Proteomes" id="UP000643701"/>
    </source>
</evidence>
<gene>
    <name evidence="1" type="ORF">G7034_08300</name>
</gene>
<protein>
    <submittedName>
        <fullName evidence="1">Uncharacterized protein</fullName>
    </submittedName>
</protein>
<evidence type="ECO:0000313" key="1">
    <source>
        <dbReference type="EMBL" id="NGZ90253.1"/>
    </source>
</evidence>
<reference evidence="1" key="1">
    <citation type="submission" date="2020-03" db="EMBL/GenBank/DDBJ databases">
        <title>Psychroflexus Maritimus sp. nov., isolate from marine sediment.</title>
        <authorList>
            <person name="Zhong Y.-L."/>
        </authorList>
    </citation>
    <scope>NUCLEOTIDE SEQUENCE</scope>
    <source>
        <strain evidence="1">C1</strain>
    </source>
</reference>